<feature type="transmembrane region" description="Helical" evidence="1">
    <location>
        <begin position="433"/>
        <end position="454"/>
    </location>
</feature>
<evidence type="ECO:0000313" key="3">
    <source>
        <dbReference type="EMBL" id="KMK14429.1"/>
    </source>
</evidence>
<evidence type="ECO:0000256" key="2">
    <source>
        <dbReference type="SAM" id="SignalP"/>
    </source>
</evidence>
<feature type="signal peptide" evidence="2">
    <location>
        <begin position="1"/>
        <end position="20"/>
    </location>
</feature>
<comment type="caution">
    <text evidence="3">The sequence shown here is derived from an EMBL/GenBank/DDBJ whole genome shotgun (WGS) entry which is preliminary data.</text>
</comment>
<accession>A0A0J5L858</accession>
<keyword evidence="1" id="KW-0472">Membrane</keyword>
<gene>
    <name evidence="3" type="ORF">ABW06_08835</name>
</gene>
<reference evidence="3 4" key="1">
    <citation type="submission" date="2015-05" db="EMBL/GenBank/DDBJ databases">
        <title>Genome sequences of Pluralibacter gergoviae.</title>
        <authorList>
            <person name="Greninger A.L."/>
            <person name="Miller S."/>
        </authorList>
    </citation>
    <scope>NUCLEOTIDE SEQUENCE [LARGE SCALE GENOMIC DNA]</scope>
    <source>
        <strain evidence="3 4">JS81F13</strain>
    </source>
</reference>
<organism evidence="3 4">
    <name type="scientific">Pluralibacter gergoviae</name>
    <name type="common">Enterobacter gergoviae</name>
    <dbReference type="NCBI Taxonomy" id="61647"/>
    <lineage>
        <taxon>Bacteria</taxon>
        <taxon>Pseudomonadati</taxon>
        <taxon>Pseudomonadota</taxon>
        <taxon>Gammaproteobacteria</taxon>
        <taxon>Enterobacterales</taxon>
        <taxon>Enterobacteriaceae</taxon>
        <taxon>Pluralibacter</taxon>
    </lineage>
</organism>
<dbReference type="EMBL" id="LDZF01000007">
    <property type="protein sequence ID" value="KMK14429.1"/>
    <property type="molecule type" value="Genomic_DNA"/>
</dbReference>
<dbReference type="PATRIC" id="fig|61647.15.peg.5077"/>
<evidence type="ECO:0000313" key="4">
    <source>
        <dbReference type="Proteomes" id="UP000036196"/>
    </source>
</evidence>
<keyword evidence="1" id="KW-1133">Transmembrane helix</keyword>
<feature type="chain" id="PRO_5005262627" description="DUF3999 domain-containing protein" evidence="2">
    <location>
        <begin position="21"/>
        <end position="464"/>
    </location>
</feature>
<sequence length="464" mass="50110">MKGIKALLLGLVSLTGPALGEAPQPESAQDYAYGSTLDTAQHSPWYRVTLPRTLYQQTASADLRDVRVFNREGEAVPFTLTTQKQQPEKAAAPVALRIFPLAISPVSSDEDRRSEGVMLRGKNGFEIQFSAWGAKTPGASYLLALPEGQEGAVRLSQLRLDWKPPQDGWQGSVSLWAIRAPGSGEGWQLLKENVPLMELASGGDRLKLDTVDLQVLMSAEETRYLLLVFRDKGPQLTGASAIVPQTPAWTASVAVPGQAGQHSDREAIWRWRQPQPLKALQVSLSGEGTLPLVMEWRPAADAAWQPLAKTVAYRLDDETSPPLTLSGSLVEAVRLMPASGRLPDALPAVSGLRDGYQLIFNAQGKGPYILAWGNGAARPASLPLDELIPESLRQSHDIDALPEAAPVAPVTLGGEARLGATSEEAQRSRWQTLLVWAILITGVLALAGMAWRLWREAKSGASSH</sequence>
<dbReference type="Proteomes" id="UP000036196">
    <property type="component" value="Unassembled WGS sequence"/>
</dbReference>
<keyword evidence="1" id="KW-0812">Transmembrane</keyword>
<name>A0A0J5L858_PLUGE</name>
<evidence type="ECO:0008006" key="5">
    <source>
        <dbReference type="Google" id="ProtNLM"/>
    </source>
</evidence>
<protein>
    <recommendedName>
        <fullName evidence="5">DUF3999 domain-containing protein</fullName>
    </recommendedName>
</protein>
<proteinExistence type="predicted"/>
<dbReference type="RefSeq" id="WP_048278700.1">
    <property type="nucleotide sequence ID" value="NZ_LDZF01000007.1"/>
</dbReference>
<keyword evidence="4" id="KW-1185">Reference proteome</keyword>
<evidence type="ECO:0000256" key="1">
    <source>
        <dbReference type="SAM" id="Phobius"/>
    </source>
</evidence>
<keyword evidence="2" id="KW-0732">Signal</keyword>
<dbReference type="AlphaFoldDB" id="A0A0J5L858"/>
<dbReference type="Pfam" id="PF13163">
    <property type="entry name" value="DUF3999"/>
    <property type="match status" value="1"/>
</dbReference>
<dbReference type="InterPro" id="IPR025060">
    <property type="entry name" value="DUF3999"/>
</dbReference>